<proteinExistence type="predicted"/>
<dbReference type="AlphaFoldDB" id="A0A061SF39"/>
<protein>
    <submittedName>
        <fullName evidence="1">Uncharacterized protein</fullName>
    </submittedName>
</protein>
<evidence type="ECO:0000313" key="1">
    <source>
        <dbReference type="EMBL" id="JAC81644.1"/>
    </source>
</evidence>
<feature type="non-terminal residue" evidence="1">
    <location>
        <position position="1"/>
    </location>
</feature>
<dbReference type="EMBL" id="GBEZ01003500">
    <property type="protein sequence ID" value="JAC81644.1"/>
    <property type="molecule type" value="Transcribed_RNA"/>
</dbReference>
<accession>A0A061SF39</accession>
<reference evidence="1" key="1">
    <citation type="submission" date="2014-05" db="EMBL/GenBank/DDBJ databases">
        <title>The transcriptome of the halophilic microalga Tetraselmis sp. GSL018 isolated from the Great Salt Lake, Utah.</title>
        <authorList>
            <person name="Jinkerson R.E."/>
            <person name="D'Adamo S."/>
            <person name="Posewitz M.C."/>
        </authorList>
    </citation>
    <scope>NUCLEOTIDE SEQUENCE</scope>
    <source>
        <strain evidence="1">GSL018</strain>
    </source>
</reference>
<sequence length="46" mass="5246">YFNIFTFECIAYSIVFKLSVTHPIQRGESVYGVVVALTIAKVLFNF</sequence>
<organism evidence="1">
    <name type="scientific">Tetraselmis sp. GSL018</name>
    <dbReference type="NCBI Taxonomy" id="582737"/>
    <lineage>
        <taxon>Eukaryota</taxon>
        <taxon>Viridiplantae</taxon>
        <taxon>Chlorophyta</taxon>
        <taxon>core chlorophytes</taxon>
        <taxon>Chlorodendrophyceae</taxon>
        <taxon>Chlorodendrales</taxon>
        <taxon>Chlorodendraceae</taxon>
        <taxon>Tetraselmis</taxon>
    </lineage>
</organism>
<name>A0A061SF39_9CHLO</name>
<gene>
    <name evidence="1" type="ORF">TSPGSL018_7449</name>
</gene>